<comment type="caution">
    <text evidence="24">The sequence shown here is derived from an EMBL/GenBank/DDBJ whole genome shotgun (WGS) entry which is preliminary data.</text>
</comment>
<evidence type="ECO:0000256" key="11">
    <source>
        <dbReference type="ARBA" id="ARBA00023136"/>
    </source>
</evidence>
<evidence type="ECO:0000256" key="13">
    <source>
        <dbReference type="ARBA" id="ARBA00023316"/>
    </source>
</evidence>
<dbReference type="GO" id="GO:0009252">
    <property type="term" value="P:peptidoglycan biosynthetic process"/>
    <property type="evidence" value="ECO:0007669"/>
    <property type="project" value="UniProtKB-KW"/>
</dbReference>
<accession>A0A0A2UZR5</accession>
<feature type="transmembrane region" description="Helical" evidence="23">
    <location>
        <begin position="50"/>
        <end position="68"/>
    </location>
</feature>
<evidence type="ECO:0000256" key="9">
    <source>
        <dbReference type="ARBA" id="ARBA00022984"/>
    </source>
</evidence>
<dbReference type="PANTHER" id="PTHR30474">
    <property type="entry name" value="CELL CYCLE PROTEIN"/>
    <property type="match status" value="1"/>
</dbReference>
<keyword evidence="5" id="KW-0328">Glycosyltransferase</keyword>
<evidence type="ECO:0000313" key="24">
    <source>
        <dbReference type="EMBL" id="KGP92051.1"/>
    </source>
</evidence>
<dbReference type="EC" id="2.4.99.28" evidence="19"/>
<gene>
    <name evidence="24" type="ORF">N780_00170</name>
</gene>
<organism evidence="24 25">
    <name type="scientific">Pontibacillus chungwhensis BH030062</name>
    <dbReference type="NCBI Taxonomy" id="1385513"/>
    <lineage>
        <taxon>Bacteria</taxon>
        <taxon>Bacillati</taxon>
        <taxon>Bacillota</taxon>
        <taxon>Bacilli</taxon>
        <taxon>Bacillales</taxon>
        <taxon>Bacillaceae</taxon>
        <taxon>Pontibacillus</taxon>
    </lineage>
</organism>
<keyword evidence="11 23" id="KW-0472">Membrane</keyword>
<evidence type="ECO:0000256" key="6">
    <source>
        <dbReference type="ARBA" id="ARBA00022679"/>
    </source>
</evidence>
<evidence type="ECO:0000256" key="4">
    <source>
        <dbReference type="ARBA" id="ARBA00022618"/>
    </source>
</evidence>
<evidence type="ECO:0000256" key="21">
    <source>
        <dbReference type="ARBA" id="ARBA00049966"/>
    </source>
</evidence>
<dbReference type="InterPro" id="IPR018365">
    <property type="entry name" value="Cell_cycle_FtsW-rel_CS"/>
</dbReference>
<dbReference type="PANTHER" id="PTHR30474:SF2">
    <property type="entry name" value="PEPTIDOGLYCAN GLYCOSYLTRANSFERASE FTSW-RELATED"/>
    <property type="match status" value="1"/>
</dbReference>
<evidence type="ECO:0000313" key="25">
    <source>
        <dbReference type="Proteomes" id="UP000030153"/>
    </source>
</evidence>
<feature type="transmembrane region" description="Helical" evidence="23">
    <location>
        <begin position="114"/>
        <end position="131"/>
    </location>
</feature>
<dbReference type="RefSeq" id="WP_036780889.1">
    <property type="nucleotide sequence ID" value="NZ_AVBG01000003.1"/>
</dbReference>
<keyword evidence="7 23" id="KW-0812">Transmembrane</keyword>
<keyword evidence="13" id="KW-0961">Cell wall biogenesis/degradation</keyword>
<feature type="transmembrane region" description="Helical" evidence="23">
    <location>
        <begin position="190"/>
        <end position="208"/>
    </location>
</feature>
<evidence type="ECO:0000256" key="23">
    <source>
        <dbReference type="SAM" id="Phobius"/>
    </source>
</evidence>
<dbReference type="Proteomes" id="UP000030153">
    <property type="component" value="Unassembled WGS sequence"/>
</dbReference>
<evidence type="ECO:0000256" key="19">
    <source>
        <dbReference type="ARBA" id="ARBA00044770"/>
    </source>
</evidence>
<keyword evidence="25" id="KW-1185">Reference proteome</keyword>
<dbReference type="InterPro" id="IPR013437">
    <property type="entry name" value="FtsW"/>
</dbReference>
<comment type="function">
    <text evidence="21">Peptidoglycan polymerase that is essential for cell division.</text>
</comment>
<protein>
    <recommendedName>
        <fullName evidence="17">Probable peptidoglycan glycosyltransferase FtsW</fullName>
        <ecNumber evidence="19">2.4.99.28</ecNumber>
    </recommendedName>
    <alternativeName>
        <fullName evidence="18">Cell division protein FtsW</fullName>
    </alternativeName>
    <alternativeName>
        <fullName evidence="15">Cell wall polymerase</fullName>
    </alternativeName>
    <alternativeName>
        <fullName evidence="14">Peptidoglycan polymerase</fullName>
    </alternativeName>
</protein>
<comment type="similarity">
    <text evidence="16">Belongs to the SEDS family. FtsW subfamily.</text>
</comment>
<dbReference type="GO" id="GO:0008360">
    <property type="term" value="P:regulation of cell shape"/>
    <property type="evidence" value="ECO:0007669"/>
    <property type="project" value="UniProtKB-KW"/>
</dbReference>
<evidence type="ECO:0000256" key="12">
    <source>
        <dbReference type="ARBA" id="ARBA00023306"/>
    </source>
</evidence>
<dbReference type="OrthoDB" id="9768187at2"/>
<dbReference type="GO" id="GO:0015648">
    <property type="term" value="F:lipid-linked peptidoglycan transporter activity"/>
    <property type="evidence" value="ECO:0007669"/>
    <property type="project" value="TreeGrafter"/>
</dbReference>
<keyword evidence="10 23" id="KW-1133">Transmembrane helix</keyword>
<keyword evidence="6" id="KW-0808">Transferase</keyword>
<keyword evidence="9" id="KW-0573">Peptidoglycan synthesis</keyword>
<dbReference type="PROSITE" id="PS00428">
    <property type="entry name" value="FTSW_RODA_SPOVE"/>
    <property type="match status" value="1"/>
</dbReference>
<dbReference type="NCBIfam" id="TIGR02614">
    <property type="entry name" value="ftsW"/>
    <property type="match status" value="1"/>
</dbReference>
<reference evidence="24 25" key="1">
    <citation type="submission" date="2013-08" db="EMBL/GenBank/DDBJ databases">
        <title>Genome of Pontibacillus chungwhensis.</title>
        <authorList>
            <person name="Wang Q."/>
            <person name="Wang G."/>
        </authorList>
    </citation>
    <scope>NUCLEOTIDE SEQUENCE [LARGE SCALE GENOMIC DNA]</scope>
    <source>
        <strain evidence="24 25">BH030062</strain>
    </source>
</reference>
<feature type="region of interest" description="Disordered" evidence="22">
    <location>
        <begin position="379"/>
        <end position="403"/>
    </location>
</feature>
<evidence type="ECO:0000256" key="20">
    <source>
        <dbReference type="ARBA" id="ARBA00049902"/>
    </source>
</evidence>
<keyword evidence="8" id="KW-0133">Cell shape</keyword>
<dbReference type="GO" id="GO:0051301">
    <property type="term" value="P:cell division"/>
    <property type="evidence" value="ECO:0007669"/>
    <property type="project" value="UniProtKB-KW"/>
</dbReference>
<dbReference type="GO" id="GO:0032153">
    <property type="term" value="C:cell division site"/>
    <property type="evidence" value="ECO:0007669"/>
    <property type="project" value="TreeGrafter"/>
</dbReference>
<keyword evidence="12" id="KW-0131">Cell cycle</keyword>
<dbReference type="GO" id="GO:0005886">
    <property type="term" value="C:plasma membrane"/>
    <property type="evidence" value="ECO:0007669"/>
    <property type="project" value="UniProtKB-SubCell"/>
</dbReference>
<feature type="transmembrane region" description="Helical" evidence="23">
    <location>
        <begin position="277"/>
        <end position="298"/>
    </location>
</feature>
<sequence length="415" mass="45086">MKKLWKNFDFTLIFTPLILTAFGVVMIYSASMVYAVAKWGYSPDHYLNKQLIWCGLGLIAFIVTISIPYQKYQKWMPLILFGVAILLALVWSPLGDYVNGAYSWLVLGPIRVQPAELAKVGLIMYLASALAKKQDRLSSFRRGVIPPLFITFLILGLIIWQPDVGTASIIALIAATIFLSAGIHPKIISMLAVLGGALITIFILTSVVTDSERVARFTGAYEPFSDPADDGYHLIQSYIAIGTGGISGDGLGQGVQKLGYLLEPHTDFIMAVIAEELGLLGVLIGIGLLTVIVLRGLFIARQCKDAFGSLLAIGISSMVGIQTIINLGAVSGLLPITGVPLPFISYGGSSLVVLLASMGILNNIARQVRLEDQPKVYNKNVTDDGRSSTNAPTIQQQRKARGGRQWVNERRSIRY</sequence>
<evidence type="ECO:0000256" key="17">
    <source>
        <dbReference type="ARBA" id="ARBA00041185"/>
    </source>
</evidence>
<evidence type="ECO:0000256" key="16">
    <source>
        <dbReference type="ARBA" id="ARBA00038053"/>
    </source>
</evidence>
<evidence type="ECO:0000256" key="10">
    <source>
        <dbReference type="ARBA" id="ARBA00022989"/>
    </source>
</evidence>
<evidence type="ECO:0000256" key="2">
    <source>
        <dbReference type="ARBA" id="ARBA00004752"/>
    </source>
</evidence>
<dbReference type="GO" id="GO:0071555">
    <property type="term" value="P:cell wall organization"/>
    <property type="evidence" value="ECO:0007669"/>
    <property type="project" value="UniProtKB-KW"/>
</dbReference>
<dbReference type="AlphaFoldDB" id="A0A0A2UZR5"/>
<comment type="pathway">
    <text evidence="2">Cell wall biogenesis; peptidoglycan biosynthesis.</text>
</comment>
<evidence type="ECO:0000256" key="1">
    <source>
        <dbReference type="ARBA" id="ARBA00004651"/>
    </source>
</evidence>
<dbReference type="Pfam" id="PF01098">
    <property type="entry name" value="FTSW_RODA_SPOVE"/>
    <property type="match status" value="1"/>
</dbReference>
<evidence type="ECO:0000256" key="14">
    <source>
        <dbReference type="ARBA" id="ARBA00032370"/>
    </source>
</evidence>
<name>A0A0A2UZR5_9BACI</name>
<feature type="transmembrane region" description="Helical" evidence="23">
    <location>
        <begin position="310"/>
        <end position="337"/>
    </location>
</feature>
<evidence type="ECO:0000256" key="5">
    <source>
        <dbReference type="ARBA" id="ARBA00022676"/>
    </source>
</evidence>
<dbReference type="GO" id="GO:0008955">
    <property type="term" value="F:peptidoglycan glycosyltransferase activity"/>
    <property type="evidence" value="ECO:0007669"/>
    <property type="project" value="UniProtKB-EC"/>
</dbReference>
<feature type="transmembrane region" description="Helical" evidence="23">
    <location>
        <begin position="143"/>
        <end position="160"/>
    </location>
</feature>
<comment type="catalytic activity">
    <reaction evidence="20">
        <text>[GlcNAc-(1-&gt;4)-Mur2Ac(oyl-L-Ala-gamma-D-Glu-L-Lys-D-Ala-D-Ala)](n)-di-trans,octa-cis-undecaprenyl diphosphate + beta-D-GlcNAc-(1-&gt;4)-Mur2Ac(oyl-L-Ala-gamma-D-Glu-L-Lys-D-Ala-D-Ala)-di-trans,octa-cis-undecaprenyl diphosphate = [GlcNAc-(1-&gt;4)-Mur2Ac(oyl-L-Ala-gamma-D-Glu-L-Lys-D-Ala-D-Ala)](n+1)-di-trans,octa-cis-undecaprenyl diphosphate + di-trans,octa-cis-undecaprenyl diphosphate + H(+)</text>
        <dbReference type="Rhea" id="RHEA:23708"/>
        <dbReference type="Rhea" id="RHEA-COMP:9602"/>
        <dbReference type="Rhea" id="RHEA-COMP:9603"/>
        <dbReference type="ChEBI" id="CHEBI:15378"/>
        <dbReference type="ChEBI" id="CHEBI:58405"/>
        <dbReference type="ChEBI" id="CHEBI:60033"/>
        <dbReference type="ChEBI" id="CHEBI:78435"/>
        <dbReference type="EC" id="2.4.99.28"/>
    </reaction>
</comment>
<proteinExistence type="inferred from homology"/>
<dbReference type="STRING" id="1385513.N780_00170"/>
<dbReference type="InterPro" id="IPR001182">
    <property type="entry name" value="FtsW/RodA"/>
</dbReference>
<evidence type="ECO:0000256" key="15">
    <source>
        <dbReference type="ARBA" id="ARBA00033270"/>
    </source>
</evidence>
<feature type="transmembrane region" description="Helical" evidence="23">
    <location>
        <begin position="12"/>
        <end position="30"/>
    </location>
</feature>
<feature type="transmembrane region" description="Helical" evidence="23">
    <location>
        <begin position="166"/>
        <end position="183"/>
    </location>
</feature>
<evidence type="ECO:0000256" key="18">
    <source>
        <dbReference type="ARBA" id="ARBA00041418"/>
    </source>
</evidence>
<feature type="transmembrane region" description="Helical" evidence="23">
    <location>
        <begin position="343"/>
        <end position="365"/>
    </location>
</feature>
<dbReference type="EMBL" id="AVBG01000003">
    <property type="protein sequence ID" value="KGP92051.1"/>
    <property type="molecule type" value="Genomic_DNA"/>
</dbReference>
<dbReference type="eggNOG" id="COG0772">
    <property type="taxonomic scope" value="Bacteria"/>
</dbReference>
<feature type="transmembrane region" description="Helical" evidence="23">
    <location>
        <begin position="75"/>
        <end position="94"/>
    </location>
</feature>
<keyword evidence="4 24" id="KW-0132">Cell division</keyword>
<keyword evidence="3" id="KW-1003">Cell membrane</keyword>
<evidence type="ECO:0000256" key="8">
    <source>
        <dbReference type="ARBA" id="ARBA00022960"/>
    </source>
</evidence>
<evidence type="ECO:0000256" key="22">
    <source>
        <dbReference type="SAM" id="MobiDB-lite"/>
    </source>
</evidence>
<evidence type="ECO:0000256" key="7">
    <source>
        <dbReference type="ARBA" id="ARBA00022692"/>
    </source>
</evidence>
<comment type="subcellular location">
    <subcellularLocation>
        <location evidence="1">Cell membrane</location>
        <topology evidence="1">Multi-pass membrane protein</topology>
    </subcellularLocation>
</comment>
<feature type="compositionally biased region" description="Polar residues" evidence="22">
    <location>
        <begin position="387"/>
        <end position="397"/>
    </location>
</feature>
<evidence type="ECO:0000256" key="3">
    <source>
        <dbReference type="ARBA" id="ARBA00022475"/>
    </source>
</evidence>